<keyword evidence="3" id="KW-0808">Transferase</keyword>
<name>J7L2Z8_NOCAA</name>
<dbReference type="Gene3D" id="3.40.50.12580">
    <property type="match status" value="1"/>
</dbReference>
<dbReference type="GO" id="GO:0016740">
    <property type="term" value="F:transferase activity"/>
    <property type="evidence" value="ECO:0007669"/>
    <property type="project" value="UniProtKB-KW"/>
</dbReference>
<feature type="region of interest" description="Disordered" evidence="1">
    <location>
        <begin position="583"/>
        <end position="732"/>
    </location>
</feature>
<keyword evidence="2" id="KW-0812">Transmembrane</keyword>
<feature type="transmembrane region" description="Helical" evidence="2">
    <location>
        <begin position="96"/>
        <end position="118"/>
    </location>
</feature>
<gene>
    <name evidence="3" type="ordered locus">B005_2752</name>
</gene>
<feature type="compositionally biased region" description="Basic residues" evidence="1">
    <location>
        <begin position="705"/>
        <end position="714"/>
    </location>
</feature>
<reference evidence="3 4" key="1">
    <citation type="journal article" date="2012" name="J. Bacteriol.">
        <title>Whole-Genome Sequence of Nocardiopsis alba Strain ATCC BAA-2165, Associated with Honeybees.</title>
        <authorList>
            <person name="Qiao J."/>
            <person name="Chen L."/>
            <person name="Li Y."/>
            <person name="Wang J."/>
            <person name="Zhang W."/>
            <person name="Chen S."/>
        </authorList>
    </citation>
    <scope>NUCLEOTIDE SEQUENCE [LARGE SCALE GENOMIC DNA]</scope>
    <source>
        <strain evidence="4">ATCC BAA-2165 / BE74</strain>
    </source>
</reference>
<dbReference type="eggNOG" id="COG1887">
    <property type="taxonomic scope" value="Bacteria"/>
</dbReference>
<keyword evidence="2" id="KW-0472">Membrane</keyword>
<dbReference type="OrthoDB" id="7806295at2"/>
<protein>
    <submittedName>
        <fullName evidence="3">Poly(Glycerophosphate) glycerophosphotransferase family protein</fullName>
    </submittedName>
</protein>
<evidence type="ECO:0000256" key="2">
    <source>
        <dbReference type="SAM" id="Phobius"/>
    </source>
</evidence>
<evidence type="ECO:0000313" key="3">
    <source>
        <dbReference type="EMBL" id="AFR07101.1"/>
    </source>
</evidence>
<dbReference type="RefSeq" id="WP_014909565.1">
    <property type="nucleotide sequence ID" value="NC_018524.1"/>
</dbReference>
<dbReference type="InterPro" id="IPR043148">
    <property type="entry name" value="TagF_C"/>
</dbReference>
<feature type="compositionally biased region" description="Gly residues" evidence="1">
    <location>
        <begin position="587"/>
        <end position="598"/>
    </location>
</feature>
<organism evidence="3 4">
    <name type="scientific">Nocardiopsis alba (strain ATCC BAA-2165 / BE74)</name>
    <dbReference type="NCBI Taxonomy" id="1205910"/>
    <lineage>
        <taxon>Bacteria</taxon>
        <taxon>Bacillati</taxon>
        <taxon>Actinomycetota</taxon>
        <taxon>Actinomycetes</taxon>
        <taxon>Streptosporangiales</taxon>
        <taxon>Nocardiopsidaceae</taxon>
        <taxon>Nocardiopsis</taxon>
    </lineage>
</organism>
<proteinExistence type="predicted"/>
<dbReference type="STRING" id="1205910.B005_2752"/>
<keyword evidence="2" id="KW-1133">Transmembrane helix</keyword>
<feature type="transmembrane region" description="Helical" evidence="2">
    <location>
        <begin position="157"/>
        <end position="179"/>
    </location>
</feature>
<feature type="transmembrane region" description="Helical" evidence="2">
    <location>
        <begin position="12"/>
        <end position="30"/>
    </location>
</feature>
<dbReference type="Proteomes" id="UP000003779">
    <property type="component" value="Chromosome"/>
</dbReference>
<accession>J7L2Z8</accession>
<dbReference type="PATRIC" id="fig|1205910.3.peg.2603"/>
<feature type="region of interest" description="Disordered" evidence="1">
    <location>
        <begin position="770"/>
        <end position="819"/>
    </location>
</feature>
<evidence type="ECO:0000313" key="4">
    <source>
        <dbReference type="Proteomes" id="UP000003779"/>
    </source>
</evidence>
<evidence type="ECO:0000256" key="1">
    <source>
        <dbReference type="SAM" id="MobiDB-lite"/>
    </source>
</evidence>
<feature type="compositionally biased region" description="Basic and acidic residues" evidence="1">
    <location>
        <begin position="640"/>
        <end position="649"/>
    </location>
</feature>
<dbReference type="HOGENOM" id="CLU_345078_0_0_11"/>
<sequence>MRGYLARIGVDRTALVVLAVMALTFLLQTVEVAKAQVLLFGALTLVLYVTEWLVSQRVTVLTKVLSRIRAGLTVRMLARQALVLALYVSMDAVGTAAYWWTVGGITAFFVFTLAYDLVRHQILRRSKLPFRVRNIDLAGLGAPEVPERLRSLSMSRLLLADLPLVLGAVGFLAGGPAALAISGSVLSAGLALIATAAALPVLLSHLRGPSDEEAIAEVNRRLAEIAPEVVLYFTFAVGRQNAVYQANMWLEALERCDRRALVIFREHGNLRHLEPTSLPVVSVPRADDLAALDLSTVRVALYPGNTGKNIHLIQRAEIKHVFVGHGDSDKLPSSNRVSRIFDEIWVAGRGGRDRYERVRHAIDDRDVVEVGRPQLVAVKGHRPPEQRAVPTVIYAPTWEGVDDNNYLTSADTAGLELVERLLGGPEPVRVIYKPHPLLGKRSPRAAAAHRRVISLIEEADDRLGPVSPEATARLAELRGRIETFQREAAERHLTAEDLVGYRELLDQWHDLYWNSAGPLRHHVVTDSVPSLFSCFNESDVMVSDISSVVADFIASGKPYAIVDMQGEDDDEFRRLFPSAGAGYVGARAGGGPRAGGRPYGRATGGAQALPARAGQSGLPDQVQRGGERPVRACAAGLPARNDRRSDPRRPVPGPGAAVGDHGHRPSTGVRTSKGPCVRTGPSTFSGPDRTGRDPRGPRRTVSLLRRFHRRRRRAPPPLRRGSPNRLPSPTPPSLYVRFMDVRDLGKVGGEEITNRLFEAYDPSLRVVESSRMSVRTSPRGHDSLKARRHRKPGKPPMKSGRLLLDLGDRSRPPRLFRLP</sequence>
<dbReference type="EMBL" id="CP003788">
    <property type="protein sequence ID" value="AFR07101.1"/>
    <property type="molecule type" value="Genomic_DNA"/>
</dbReference>
<dbReference type="KEGG" id="nal:B005_2752"/>
<reference evidence="4" key="2">
    <citation type="submission" date="2012-08" db="EMBL/GenBank/DDBJ databases">
        <title>Whole-genome sequence of Nocardiopsis alba strain ATCC BAA-2165 associated with honeybees.</title>
        <authorList>
            <person name="Qiao J."/>
            <person name="Chen L."/>
            <person name="Li Y."/>
            <person name="Wang J."/>
            <person name="Zhang W."/>
            <person name="Chen S."/>
        </authorList>
    </citation>
    <scope>NUCLEOTIDE SEQUENCE [LARGE SCALE GENOMIC DNA]</scope>
    <source>
        <strain evidence="4">ATCC BAA-2165 / BE74</strain>
    </source>
</reference>
<dbReference type="AlphaFoldDB" id="J7L2Z8"/>